<feature type="domain" description="FAD-binding FR-type" evidence="18">
    <location>
        <begin position="149"/>
        <end position="266"/>
    </location>
</feature>
<evidence type="ECO:0000313" key="19">
    <source>
        <dbReference type="EMBL" id="PSS06648.1"/>
    </source>
</evidence>
<evidence type="ECO:0000256" key="9">
    <source>
        <dbReference type="ARBA" id="ARBA00022827"/>
    </source>
</evidence>
<evidence type="ECO:0000259" key="17">
    <source>
        <dbReference type="PROSITE" id="PS01033"/>
    </source>
</evidence>
<dbReference type="NCBIfam" id="NF009805">
    <property type="entry name" value="PRK13289.1"/>
    <property type="match status" value="1"/>
</dbReference>
<feature type="domain" description="Globin" evidence="17">
    <location>
        <begin position="2"/>
        <end position="139"/>
    </location>
</feature>
<evidence type="ECO:0000256" key="11">
    <source>
        <dbReference type="ARBA" id="ARBA00023002"/>
    </source>
</evidence>
<evidence type="ECO:0000259" key="18">
    <source>
        <dbReference type="PROSITE" id="PS51384"/>
    </source>
</evidence>
<keyword evidence="9" id="KW-0274">FAD</keyword>
<dbReference type="GO" id="GO:0009636">
    <property type="term" value="P:response to toxic substance"/>
    <property type="evidence" value="ECO:0007669"/>
    <property type="project" value="UniProtKB-KW"/>
</dbReference>
<dbReference type="EMBL" id="KZ679020">
    <property type="protein sequence ID" value="PSS06648.1"/>
    <property type="molecule type" value="Genomic_DNA"/>
</dbReference>
<comment type="catalytic activity">
    <reaction evidence="15">
        <text>2 nitric oxide + NADPH + 2 O2 = 2 nitrate + NADP(+) + H(+)</text>
        <dbReference type="Rhea" id="RHEA:19465"/>
        <dbReference type="ChEBI" id="CHEBI:15378"/>
        <dbReference type="ChEBI" id="CHEBI:15379"/>
        <dbReference type="ChEBI" id="CHEBI:16480"/>
        <dbReference type="ChEBI" id="CHEBI:17632"/>
        <dbReference type="ChEBI" id="CHEBI:57783"/>
        <dbReference type="ChEBI" id="CHEBI:58349"/>
        <dbReference type="EC" id="1.14.12.17"/>
    </reaction>
</comment>
<dbReference type="FunCoup" id="A0A2T3ANZ4">
    <property type="interactions" value="309"/>
</dbReference>
<evidence type="ECO:0000256" key="8">
    <source>
        <dbReference type="ARBA" id="ARBA00022723"/>
    </source>
</evidence>
<dbReference type="InterPro" id="IPR039261">
    <property type="entry name" value="FNR_nucleotide-bd"/>
</dbReference>
<gene>
    <name evidence="19" type="ORF">M430DRAFT_62189</name>
</gene>
<evidence type="ECO:0000256" key="5">
    <source>
        <dbReference type="ARBA" id="ARBA00022575"/>
    </source>
</evidence>
<evidence type="ECO:0000256" key="14">
    <source>
        <dbReference type="ARBA" id="ARBA00048649"/>
    </source>
</evidence>
<evidence type="ECO:0000256" key="10">
    <source>
        <dbReference type="ARBA" id="ARBA00022857"/>
    </source>
</evidence>
<keyword evidence="8" id="KW-0479">Metal-binding</keyword>
<dbReference type="FunFam" id="2.40.30.10:FF:000034">
    <property type="entry name" value="Flavohemoprotein"/>
    <property type="match status" value="1"/>
</dbReference>
<dbReference type="Gene3D" id="2.40.30.10">
    <property type="entry name" value="Translation factors"/>
    <property type="match status" value="1"/>
</dbReference>
<dbReference type="SUPFAM" id="SSF46458">
    <property type="entry name" value="Globin-like"/>
    <property type="match status" value="1"/>
</dbReference>
<dbReference type="GO" id="GO:0020037">
    <property type="term" value="F:heme binding"/>
    <property type="evidence" value="ECO:0007669"/>
    <property type="project" value="InterPro"/>
</dbReference>
<dbReference type="GO" id="GO:0046872">
    <property type="term" value="F:metal ion binding"/>
    <property type="evidence" value="ECO:0007669"/>
    <property type="project" value="UniProtKB-KW"/>
</dbReference>
<evidence type="ECO:0000256" key="1">
    <source>
        <dbReference type="ARBA" id="ARBA00001970"/>
    </source>
</evidence>
<dbReference type="SUPFAM" id="SSF52343">
    <property type="entry name" value="Ferredoxin reductase-like, C-terminal NADP-linked domain"/>
    <property type="match status" value="1"/>
</dbReference>
<dbReference type="Proteomes" id="UP000241818">
    <property type="component" value="Unassembled WGS sequence"/>
</dbReference>
<comment type="catalytic activity">
    <reaction evidence="14">
        <text>2 nitric oxide + NADH + 2 O2 = 2 nitrate + NAD(+) + H(+)</text>
        <dbReference type="Rhea" id="RHEA:19469"/>
        <dbReference type="ChEBI" id="CHEBI:15378"/>
        <dbReference type="ChEBI" id="CHEBI:15379"/>
        <dbReference type="ChEBI" id="CHEBI:16480"/>
        <dbReference type="ChEBI" id="CHEBI:17632"/>
        <dbReference type="ChEBI" id="CHEBI:57540"/>
        <dbReference type="ChEBI" id="CHEBI:57945"/>
        <dbReference type="EC" id="1.14.12.17"/>
    </reaction>
</comment>
<dbReference type="FunFam" id="1.10.490.10:FF:000003">
    <property type="entry name" value="Flavohemoprotein"/>
    <property type="match status" value="1"/>
</dbReference>
<dbReference type="GO" id="GO:0071500">
    <property type="term" value="P:cellular response to nitrosative stress"/>
    <property type="evidence" value="ECO:0007669"/>
    <property type="project" value="TreeGrafter"/>
</dbReference>
<dbReference type="AlphaFoldDB" id="A0A2T3ANZ4"/>
<dbReference type="InterPro" id="IPR000971">
    <property type="entry name" value="Globin"/>
</dbReference>
<keyword evidence="7" id="KW-0285">Flavoprotein</keyword>
<dbReference type="GO" id="GO:0071949">
    <property type="term" value="F:FAD binding"/>
    <property type="evidence" value="ECO:0007669"/>
    <property type="project" value="TreeGrafter"/>
</dbReference>
<evidence type="ECO:0000256" key="7">
    <source>
        <dbReference type="ARBA" id="ARBA00022630"/>
    </source>
</evidence>
<comment type="cofactor">
    <cofactor evidence="2">
        <name>FAD</name>
        <dbReference type="ChEBI" id="CHEBI:57692"/>
    </cofactor>
</comment>
<comment type="cofactor">
    <cofactor evidence="1">
        <name>heme b</name>
        <dbReference type="ChEBI" id="CHEBI:60344"/>
    </cofactor>
</comment>
<dbReference type="GeneID" id="36577050"/>
<dbReference type="PRINTS" id="PR00406">
    <property type="entry name" value="CYTB5RDTASE"/>
</dbReference>
<keyword evidence="13" id="KW-0520">NAD</keyword>
<dbReference type="CDD" id="cd08922">
    <property type="entry name" value="FHb-globin"/>
    <property type="match status" value="1"/>
</dbReference>
<dbReference type="OrthoDB" id="436496at2759"/>
<evidence type="ECO:0000256" key="4">
    <source>
        <dbReference type="ARBA" id="ARBA00012229"/>
    </source>
</evidence>
<evidence type="ECO:0000256" key="16">
    <source>
        <dbReference type="ARBA" id="ARBA00056398"/>
    </source>
</evidence>
<dbReference type="PANTHER" id="PTHR43396:SF3">
    <property type="entry name" value="FLAVOHEMOPROTEIN"/>
    <property type="match status" value="1"/>
</dbReference>
<dbReference type="Gene3D" id="1.10.490.10">
    <property type="entry name" value="Globins"/>
    <property type="match status" value="1"/>
</dbReference>
<keyword evidence="12" id="KW-0408">Iron</keyword>
<accession>A0A2T3ANZ4</accession>
<organism evidence="19 20">
    <name type="scientific">Amorphotheca resinae ATCC 22711</name>
    <dbReference type="NCBI Taxonomy" id="857342"/>
    <lineage>
        <taxon>Eukaryota</taxon>
        <taxon>Fungi</taxon>
        <taxon>Dikarya</taxon>
        <taxon>Ascomycota</taxon>
        <taxon>Pezizomycotina</taxon>
        <taxon>Leotiomycetes</taxon>
        <taxon>Helotiales</taxon>
        <taxon>Amorphothecaceae</taxon>
        <taxon>Amorphotheca</taxon>
    </lineage>
</organism>
<evidence type="ECO:0000313" key="20">
    <source>
        <dbReference type="Proteomes" id="UP000241818"/>
    </source>
</evidence>
<dbReference type="InterPro" id="IPR001433">
    <property type="entry name" value="OxRdtase_FAD/NAD-bd"/>
</dbReference>
<dbReference type="FunFam" id="3.40.50.80:FF:000010">
    <property type="entry name" value="Flavohemoprotein"/>
    <property type="match status" value="1"/>
</dbReference>
<dbReference type="PROSITE" id="PS51384">
    <property type="entry name" value="FAD_FR"/>
    <property type="match status" value="1"/>
</dbReference>
<dbReference type="RefSeq" id="XP_024716378.1">
    <property type="nucleotide sequence ID" value="XM_024868969.1"/>
</dbReference>
<dbReference type="STRING" id="857342.A0A2T3ANZ4"/>
<dbReference type="PANTHER" id="PTHR43396">
    <property type="entry name" value="FLAVOHEMOPROTEIN"/>
    <property type="match status" value="1"/>
</dbReference>
<sequence length="417" mass="46610">MPLSVEQVQIIKSTVPVLAEHGNAITTSFYSTMLKENPVLYNIFSRTNQDNGHQPRALAAALYAYAANIDNLAVLGPAVELMCQRHASLFVRPEHYDIVGRYLLAAMGSVLGSALTPDVLDAWTAAYTQLANLMAGREKELYTMRPDWTDWRDFVIKKKVKEADDITSFYLEPVDGQPLPLFKPGQYISVRVDIPELKHMQARQYSLSEAPRADYYRISTKREDGLDLSEPQSRAHPGYVSTVLHRLKNQGDIIQVSAPRGEFFLDLEDKTSTSPVVLISGGVGLTPMLSMLNSLVAQGSPRPISWIHSARSVSAQAFAAHVREVCESHTNIHETIFISKPSETDVHNVDYHHQGRLDLAKVERQKDLFLDDKTTEYYICGPDGFMEDMRRALKNYGVDDSRIKAELFGTGSLPGPE</sequence>
<dbReference type="Pfam" id="PF00175">
    <property type="entry name" value="NAD_binding_1"/>
    <property type="match status" value="1"/>
</dbReference>
<evidence type="ECO:0000256" key="3">
    <source>
        <dbReference type="ARBA" id="ARBA00006401"/>
    </source>
</evidence>
<dbReference type="GO" id="GO:0019825">
    <property type="term" value="F:oxygen binding"/>
    <property type="evidence" value="ECO:0007669"/>
    <property type="project" value="InterPro"/>
</dbReference>
<evidence type="ECO:0000256" key="12">
    <source>
        <dbReference type="ARBA" id="ARBA00023004"/>
    </source>
</evidence>
<protein>
    <recommendedName>
        <fullName evidence="4">nitric oxide dioxygenase</fullName>
        <ecNumber evidence="4">1.14.12.17</ecNumber>
    </recommendedName>
</protein>
<dbReference type="GO" id="GO:0046210">
    <property type="term" value="P:nitric oxide catabolic process"/>
    <property type="evidence" value="ECO:0007669"/>
    <property type="project" value="TreeGrafter"/>
</dbReference>
<dbReference type="InParanoid" id="A0A2T3ANZ4"/>
<comment type="similarity">
    <text evidence="3">In the C-terminal section; belongs to the flavoprotein pyridine nucleotide cytochrome reductase family.</text>
</comment>
<comment type="function">
    <text evidence="16">In the presence of oxygen and NADH, it has NADH oxidase activity, which leads to the generation of superoxide and H(2)O(2). Under anaerobic conditions, it also exhibits nitric oxide reductase and FAD reductase activities. However, all these reactions are much lower than NOD activity.</text>
</comment>
<dbReference type="EC" id="1.14.12.17" evidence="4"/>
<dbReference type="InterPro" id="IPR009050">
    <property type="entry name" value="Globin-like_sf"/>
</dbReference>
<keyword evidence="6" id="KW-0349">Heme</keyword>
<dbReference type="InterPro" id="IPR017938">
    <property type="entry name" value="Riboflavin_synthase-like_b-brl"/>
</dbReference>
<keyword evidence="20" id="KW-1185">Reference proteome</keyword>
<dbReference type="InterPro" id="IPR017927">
    <property type="entry name" value="FAD-bd_FR_type"/>
</dbReference>
<keyword evidence="11" id="KW-0560">Oxidoreductase</keyword>
<dbReference type="Gene3D" id="3.40.50.80">
    <property type="entry name" value="Nucleotide-binding domain of ferredoxin-NADP reductase (FNR) module"/>
    <property type="match status" value="1"/>
</dbReference>
<dbReference type="GO" id="GO:0008941">
    <property type="term" value="F:nitric oxide dioxygenase NAD(P)H activity"/>
    <property type="evidence" value="ECO:0007669"/>
    <property type="project" value="UniProtKB-EC"/>
</dbReference>
<evidence type="ECO:0000256" key="2">
    <source>
        <dbReference type="ARBA" id="ARBA00001974"/>
    </source>
</evidence>
<evidence type="ECO:0000256" key="6">
    <source>
        <dbReference type="ARBA" id="ARBA00022617"/>
    </source>
</evidence>
<reference evidence="19 20" key="1">
    <citation type="journal article" date="2018" name="New Phytol.">
        <title>Comparative genomics and transcriptomics depict ericoid mycorrhizal fungi as versatile saprotrophs and plant mutualists.</title>
        <authorList>
            <person name="Martino E."/>
            <person name="Morin E."/>
            <person name="Grelet G.A."/>
            <person name="Kuo A."/>
            <person name="Kohler A."/>
            <person name="Daghino S."/>
            <person name="Barry K.W."/>
            <person name="Cichocki N."/>
            <person name="Clum A."/>
            <person name="Dockter R.B."/>
            <person name="Hainaut M."/>
            <person name="Kuo R.C."/>
            <person name="LaButti K."/>
            <person name="Lindahl B.D."/>
            <person name="Lindquist E.A."/>
            <person name="Lipzen A."/>
            <person name="Khouja H.R."/>
            <person name="Magnuson J."/>
            <person name="Murat C."/>
            <person name="Ohm R.A."/>
            <person name="Singer S.W."/>
            <person name="Spatafora J.W."/>
            <person name="Wang M."/>
            <person name="Veneault-Fourrey C."/>
            <person name="Henrissat B."/>
            <person name="Grigoriev I.V."/>
            <person name="Martin F.M."/>
            <person name="Perotto S."/>
        </authorList>
    </citation>
    <scope>NUCLEOTIDE SEQUENCE [LARGE SCALE GENOMIC DNA]</scope>
    <source>
        <strain evidence="19 20">ATCC 22711</strain>
    </source>
</reference>
<dbReference type="SUPFAM" id="SSF63380">
    <property type="entry name" value="Riboflavin synthase domain-like"/>
    <property type="match status" value="1"/>
</dbReference>
<keyword evidence="5" id="KW-0216">Detoxification</keyword>
<dbReference type="PROSITE" id="PS01033">
    <property type="entry name" value="GLOBIN"/>
    <property type="match status" value="1"/>
</dbReference>
<proteinExistence type="inferred from homology"/>
<evidence type="ECO:0000256" key="13">
    <source>
        <dbReference type="ARBA" id="ARBA00023027"/>
    </source>
</evidence>
<name>A0A2T3ANZ4_AMORE</name>
<dbReference type="InterPro" id="IPR012292">
    <property type="entry name" value="Globin/Proto"/>
</dbReference>
<keyword evidence="10" id="KW-0521">NADP</keyword>
<dbReference type="Pfam" id="PF00042">
    <property type="entry name" value="Globin"/>
    <property type="match status" value="1"/>
</dbReference>
<evidence type="ECO:0000256" key="15">
    <source>
        <dbReference type="ARBA" id="ARBA00049433"/>
    </source>
</evidence>
<dbReference type="CDD" id="cd06184">
    <property type="entry name" value="flavohem_like_fad_nad_binding"/>
    <property type="match status" value="1"/>
</dbReference>